<dbReference type="SUPFAM" id="SSF50249">
    <property type="entry name" value="Nucleic acid-binding proteins"/>
    <property type="match status" value="1"/>
</dbReference>
<protein>
    <recommendedName>
        <fullName evidence="6">Replication factor A protein 3</fullName>
    </recommendedName>
</protein>
<dbReference type="OrthoDB" id="188186at2759"/>
<comment type="similarity">
    <text evidence="2">Belongs to the replication factor A protein 3 family.</text>
</comment>
<dbReference type="Gene3D" id="2.40.50.140">
    <property type="entry name" value="Nucleic acid-binding proteins"/>
    <property type="match status" value="1"/>
</dbReference>
<keyword evidence="5" id="KW-1185">Reference proteome</keyword>
<evidence type="ECO:0000313" key="5">
    <source>
        <dbReference type="Proteomes" id="UP000019484"/>
    </source>
</evidence>
<dbReference type="STRING" id="1182541.W9YMV3"/>
<evidence type="ECO:0000256" key="1">
    <source>
        <dbReference type="ARBA" id="ARBA00004123"/>
    </source>
</evidence>
<dbReference type="Pfam" id="PF08661">
    <property type="entry name" value="Rep_fac-A_3"/>
    <property type="match status" value="1"/>
</dbReference>
<evidence type="ECO:0000313" key="4">
    <source>
        <dbReference type="EMBL" id="EXJ94257.1"/>
    </source>
</evidence>
<dbReference type="GO" id="GO:0031981">
    <property type="term" value="C:nuclear lumen"/>
    <property type="evidence" value="ECO:0007669"/>
    <property type="project" value="UniProtKB-ARBA"/>
</dbReference>
<dbReference type="GO" id="GO:0003677">
    <property type="term" value="F:DNA binding"/>
    <property type="evidence" value="ECO:0007669"/>
    <property type="project" value="InterPro"/>
</dbReference>
<dbReference type="GO" id="GO:0006281">
    <property type="term" value="P:DNA repair"/>
    <property type="evidence" value="ECO:0007669"/>
    <property type="project" value="InterPro"/>
</dbReference>
<gene>
    <name evidence="4" type="ORF">A1O1_02650</name>
</gene>
<name>W9YMV3_9EURO</name>
<dbReference type="CDD" id="cd04479">
    <property type="entry name" value="RPA3"/>
    <property type="match status" value="1"/>
</dbReference>
<evidence type="ECO:0000256" key="3">
    <source>
        <dbReference type="ARBA" id="ARBA00023242"/>
    </source>
</evidence>
<reference evidence="4 5" key="1">
    <citation type="submission" date="2013-03" db="EMBL/GenBank/DDBJ databases">
        <title>The Genome Sequence of Capronia coronata CBS 617.96.</title>
        <authorList>
            <consortium name="The Broad Institute Genomics Platform"/>
            <person name="Cuomo C."/>
            <person name="de Hoog S."/>
            <person name="Gorbushina A."/>
            <person name="Walker B."/>
            <person name="Young S.K."/>
            <person name="Zeng Q."/>
            <person name="Gargeya S."/>
            <person name="Fitzgerald M."/>
            <person name="Haas B."/>
            <person name="Abouelleil A."/>
            <person name="Allen A.W."/>
            <person name="Alvarado L."/>
            <person name="Arachchi H.M."/>
            <person name="Berlin A.M."/>
            <person name="Chapman S.B."/>
            <person name="Gainer-Dewar J."/>
            <person name="Goldberg J."/>
            <person name="Griggs A."/>
            <person name="Gujja S."/>
            <person name="Hansen M."/>
            <person name="Howarth C."/>
            <person name="Imamovic A."/>
            <person name="Ireland A."/>
            <person name="Larimer J."/>
            <person name="McCowan C."/>
            <person name="Murphy C."/>
            <person name="Pearson M."/>
            <person name="Poon T.W."/>
            <person name="Priest M."/>
            <person name="Roberts A."/>
            <person name="Saif S."/>
            <person name="Shea T."/>
            <person name="Sisk P."/>
            <person name="Sykes S."/>
            <person name="Wortman J."/>
            <person name="Nusbaum C."/>
            <person name="Birren B."/>
        </authorList>
    </citation>
    <scope>NUCLEOTIDE SEQUENCE [LARGE SCALE GENOMIC DNA]</scope>
    <source>
        <strain evidence="4 5">CBS 617.96</strain>
    </source>
</reference>
<evidence type="ECO:0000256" key="2">
    <source>
        <dbReference type="ARBA" id="ARBA00009761"/>
    </source>
</evidence>
<dbReference type="InterPro" id="IPR012340">
    <property type="entry name" value="NA-bd_OB-fold"/>
</dbReference>
<organism evidence="4 5">
    <name type="scientific">Capronia coronata CBS 617.96</name>
    <dbReference type="NCBI Taxonomy" id="1182541"/>
    <lineage>
        <taxon>Eukaryota</taxon>
        <taxon>Fungi</taxon>
        <taxon>Dikarya</taxon>
        <taxon>Ascomycota</taxon>
        <taxon>Pezizomycotina</taxon>
        <taxon>Eurotiomycetes</taxon>
        <taxon>Chaetothyriomycetidae</taxon>
        <taxon>Chaetothyriales</taxon>
        <taxon>Herpotrichiellaceae</taxon>
        <taxon>Capronia</taxon>
    </lineage>
</organism>
<comment type="caution">
    <text evidence="4">The sequence shown here is derived from an EMBL/GenBank/DDBJ whole genome shotgun (WGS) entry which is preliminary data.</text>
</comment>
<proteinExistence type="inferred from homology"/>
<dbReference type="GeneID" id="19157550"/>
<dbReference type="RefSeq" id="XP_007721751.1">
    <property type="nucleotide sequence ID" value="XM_007723561.1"/>
</dbReference>
<accession>W9YMV3</accession>
<dbReference type="Proteomes" id="UP000019484">
    <property type="component" value="Unassembled WGS sequence"/>
</dbReference>
<dbReference type="GO" id="GO:0006310">
    <property type="term" value="P:DNA recombination"/>
    <property type="evidence" value="ECO:0007669"/>
    <property type="project" value="InterPro"/>
</dbReference>
<dbReference type="GO" id="GO:0006260">
    <property type="term" value="P:DNA replication"/>
    <property type="evidence" value="ECO:0007669"/>
    <property type="project" value="InterPro"/>
</dbReference>
<sequence length="132" mass="14012">MSGSMSTPRILPAHLHAFAPGSSSHNTVRMLGTITTVSGDQATLSCGDDAVTILLNRDSHLSVGSLYEIVGKVVNIEGGHGLGVRVLSSAEWPRNEKGELPDIKLFEAVVDVTHRYKSIFYDDGEGGVDGGY</sequence>
<dbReference type="AlphaFoldDB" id="W9YMV3"/>
<dbReference type="InterPro" id="IPR013970">
    <property type="entry name" value="Rfa2"/>
</dbReference>
<dbReference type="eggNOG" id="ENOG502SBIR">
    <property type="taxonomic scope" value="Eukaryota"/>
</dbReference>
<keyword evidence="3" id="KW-0539">Nucleus</keyword>
<dbReference type="HOGENOM" id="CLU_141922_2_0_1"/>
<dbReference type="EMBL" id="AMWN01000002">
    <property type="protein sequence ID" value="EXJ94257.1"/>
    <property type="molecule type" value="Genomic_DNA"/>
</dbReference>
<comment type="subcellular location">
    <subcellularLocation>
        <location evidence="1">Nucleus</location>
    </subcellularLocation>
</comment>
<evidence type="ECO:0008006" key="6">
    <source>
        <dbReference type="Google" id="ProtNLM"/>
    </source>
</evidence>